<dbReference type="EMBL" id="JXTC01000050">
    <property type="protein sequence ID" value="PON94605.1"/>
    <property type="molecule type" value="Genomic_DNA"/>
</dbReference>
<reference evidence="2" key="1">
    <citation type="submission" date="2016-06" db="EMBL/GenBank/DDBJ databases">
        <title>Parallel loss of symbiosis genes in relatives of nitrogen-fixing non-legume Parasponia.</title>
        <authorList>
            <person name="Van Velzen R."/>
            <person name="Holmer R."/>
            <person name="Bu F."/>
            <person name="Rutten L."/>
            <person name="Van Zeijl A."/>
            <person name="Liu W."/>
            <person name="Santuari L."/>
            <person name="Cao Q."/>
            <person name="Sharma T."/>
            <person name="Shen D."/>
            <person name="Roswanjaya Y."/>
            <person name="Wardhani T."/>
            <person name="Kalhor M.S."/>
            <person name="Jansen J."/>
            <person name="Van den Hoogen J."/>
            <person name="Gungor B."/>
            <person name="Hartog M."/>
            <person name="Hontelez J."/>
            <person name="Verver J."/>
            <person name="Yang W.-C."/>
            <person name="Schijlen E."/>
            <person name="Repin R."/>
            <person name="Schilthuizen M."/>
            <person name="Schranz E."/>
            <person name="Heidstra R."/>
            <person name="Miyata K."/>
            <person name="Fedorova E."/>
            <person name="Kohlen W."/>
            <person name="Bisseling T."/>
            <person name="Smit S."/>
            <person name="Geurts R."/>
        </authorList>
    </citation>
    <scope>NUCLEOTIDE SEQUENCE [LARGE SCALE GENOMIC DNA]</scope>
    <source>
        <strain evidence="2">cv. RG33-2</strain>
    </source>
</reference>
<dbReference type="Proteomes" id="UP000237000">
    <property type="component" value="Unassembled WGS sequence"/>
</dbReference>
<organism evidence="1 2">
    <name type="scientific">Trema orientale</name>
    <name type="common">Charcoal tree</name>
    <name type="synonym">Celtis orientalis</name>
    <dbReference type="NCBI Taxonomy" id="63057"/>
    <lineage>
        <taxon>Eukaryota</taxon>
        <taxon>Viridiplantae</taxon>
        <taxon>Streptophyta</taxon>
        <taxon>Embryophyta</taxon>
        <taxon>Tracheophyta</taxon>
        <taxon>Spermatophyta</taxon>
        <taxon>Magnoliopsida</taxon>
        <taxon>eudicotyledons</taxon>
        <taxon>Gunneridae</taxon>
        <taxon>Pentapetalae</taxon>
        <taxon>rosids</taxon>
        <taxon>fabids</taxon>
        <taxon>Rosales</taxon>
        <taxon>Cannabaceae</taxon>
        <taxon>Trema</taxon>
    </lineage>
</organism>
<comment type="caution">
    <text evidence="1">The sequence shown here is derived from an EMBL/GenBank/DDBJ whole genome shotgun (WGS) entry which is preliminary data.</text>
</comment>
<sequence length="73" mass="8122">MGARFQINFAALPIERCNGLQIGKIQAHEWNVYRIMGKDRREKVYMATIAIGAQARRTTLARAQATGTTSVEA</sequence>
<dbReference type="AlphaFoldDB" id="A0A2P5F9Z4"/>
<keyword evidence="2" id="KW-1185">Reference proteome</keyword>
<protein>
    <submittedName>
        <fullName evidence="1">Uncharacterized protein</fullName>
    </submittedName>
</protein>
<proteinExistence type="predicted"/>
<name>A0A2P5F9Z4_TREOI</name>
<dbReference type="InParanoid" id="A0A2P5F9Z4"/>
<accession>A0A2P5F9Z4</accession>
<gene>
    <name evidence="1" type="ORF">TorRG33x02_096400</name>
</gene>
<evidence type="ECO:0000313" key="1">
    <source>
        <dbReference type="EMBL" id="PON94605.1"/>
    </source>
</evidence>
<evidence type="ECO:0000313" key="2">
    <source>
        <dbReference type="Proteomes" id="UP000237000"/>
    </source>
</evidence>